<name>A0A9W8TVA1_9AGAR</name>
<feature type="region of interest" description="Disordered" evidence="1">
    <location>
        <begin position="1"/>
        <end position="38"/>
    </location>
</feature>
<feature type="compositionally biased region" description="Pro residues" evidence="1">
    <location>
        <begin position="519"/>
        <end position="534"/>
    </location>
</feature>
<evidence type="ECO:0000313" key="2">
    <source>
        <dbReference type="EMBL" id="KAJ3741551.1"/>
    </source>
</evidence>
<feature type="compositionally biased region" description="Basic and acidic residues" evidence="1">
    <location>
        <begin position="590"/>
        <end position="599"/>
    </location>
</feature>
<comment type="caution">
    <text evidence="2">The sequence shown here is derived from an EMBL/GenBank/DDBJ whole genome shotgun (WGS) entry which is preliminary data.</text>
</comment>
<organism evidence="2 3">
    <name type="scientific">Lentinula detonsa</name>
    <dbReference type="NCBI Taxonomy" id="2804962"/>
    <lineage>
        <taxon>Eukaryota</taxon>
        <taxon>Fungi</taxon>
        <taxon>Dikarya</taxon>
        <taxon>Basidiomycota</taxon>
        <taxon>Agaricomycotina</taxon>
        <taxon>Agaricomycetes</taxon>
        <taxon>Agaricomycetidae</taxon>
        <taxon>Agaricales</taxon>
        <taxon>Marasmiineae</taxon>
        <taxon>Omphalotaceae</taxon>
        <taxon>Lentinula</taxon>
    </lineage>
</organism>
<feature type="compositionally biased region" description="Polar residues" evidence="1">
    <location>
        <begin position="1"/>
        <end position="10"/>
    </location>
</feature>
<accession>A0A9W8TVA1</accession>
<evidence type="ECO:0000313" key="3">
    <source>
        <dbReference type="Proteomes" id="UP001142393"/>
    </source>
</evidence>
<feature type="region of interest" description="Disordered" evidence="1">
    <location>
        <begin position="476"/>
        <end position="630"/>
    </location>
</feature>
<feature type="compositionally biased region" description="Low complexity" evidence="1">
    <location>
        <begin position="613"/>
        <end position="622"/>
    </location>
</feature>
<keyword evidence="3" id="KW-1185">Reference proteome</keyword>
<feature type="compositionally biased region" description="Low complexity" evidence="1">
    <location>
        <begin position="535"/>
        <end position="549"/>
    </location>
</feature>
<protein>
    <submittedName>
        <fullName evidence="2">Uncharacterized protein</fullName>
    </submittedName>
</protein>
<dbReference type="EMBL" id="JANVFU010000012">
    <property type="protein sequence ID" value="KAJ3741551.1"/>
    <property type="molecule type" value="Genomic_DNA"/>
</dbReference>
<gene>
    <name evidence="2" type="ORF">DFH05DRAFT_1528401</name>
</gene>
<reference evidence="2 3" key="1">
    <citation type="journal article" date="2023" name="Proc. Natl. Acad. Sci. U.S.A.">
        <title>A global phylogenomic analysis of the shiitake genus Lentinula.</title>
        <authorList>
            <person name="Sierra-Patev S."/>
            <person name="Min B."/>
            <person name="Naranjo-Ortiz M."/>
            <person name="Looney B."/>
            <person name="Konkel Z."/>
            <person name="Slot J.C."/>
            <person name="Sakamoto Y."/>
            <person name="Steenwyk J.L."/>
            <person name="Rokas A."/>
            <person name="Carro J."/>
            <person name="Camarero S."/>
            <person name="Ferreira P."/>
            <person name="Molpeceres G."/>
            <person name="Ruiz-Duenas F.J."/>
            <person name="Serrano A."/>
            <person name="Henrissat B."/>
            <person name="Drula E."/>
            <person name="Hughes K.W."/>
            <person name="Mata J.L."/>
            <person name="Ishikawa N.K."/>
            <person name="Vargas-Isla R."/>
            <person name="Ushijima S."/>
            <person name="Smith C.A."/>
            <person name="Donoghue J."/>
            <person name="Ahrendt S."/>
            <person name="Andreopoulos W."/>
            <person name="He G."/>
            <person name="LaButti K."/>
            <person name="Lipzen A."/>
            <person name="Ng V."/>
            <person name="Riley R."/>
            <person name="Sandor L."/>
            <person name="Barry K."/>
            <person name="Martinez A.T."/>
            <person name="Xiao Y."/>
            <person name="Gibbons J.G."/>
            <person name="Terashima K."/>
            <person name="Grigoriev I.V."/>
            <person name="Hibbett D."/>
        </authorList>
    </citation>
    <scope>NUCLEOTIDE SEQUENCE [LARGE SCALE GENOMIC DNA]</scope>
    <source>
        <strain evidence="2 3">TFB7810</strain>
    </source>
</reference>
<feature type="compositionally biased region" description="Basic and acidic residues" evidence="1">
    <location>
        <begin position="571"/>
        <end position="581"/>
    </location>
</feature>
<feature type="region of interest" description="Disordered" evidence="1">
    <location>
        <begin position="437"/>
        <end position="456"/>
    </location>
</feature>
<proteinExistence type="predicted"/>
<dbReference type="AlphaFoldDB" id="A0A9W8TVA1"/>
<sequence>MPHTSSSISTPLPEPSEVDNFQSRSEPKKRRGAKSSLSDAQVETIQSFFPKMERLLVKLKLHAGKEQEKATDPSELTAWFDQTITKILKMEEFESLDKTKKTTAQWRIVVRDVFKNYRNNTFIPKNQKTFALRYLRLENNDQRSSDEFVRAADALVSFKTPATAKKPFEQENKDTILELMRQKIAKCKEDAPLGDTGGSSRPTNTAALYQIALSELWEEADQDHCTNEAKSDDVFKNQATFSHAMYTSLCAFAEGGTIGPAEMQLFVGYRDENEAFPEGEDAVKLEIGWEKFCEETLPHHPKQSLESPQHLSSEAVIHNASGVPILPVIDLDNMTRTQLASTLISYRKALWEFSYPPDIKMPSVPVAHVAAHPEDYFDVEKFPQSGELASVETLNLASLFGLAKYLISEDMHRRIRDRDTMEGRELQAGDEIVYPNTIGTSTTFPPCPNNSSVPPTTSKEYPLLIVPLNGSPVTPVPPIVTLDEPPAHPGTSNGSPTPLSAAMEPATSTVTLKDNPVPQASPTPPPISKEPSPVPTVSSSDAPASPTSSMDTVVAVMEDNAATTRKRKRGVIADREGDVGHGRSTRARTKQAESSDNRRSLRVRSANKVGSMTAVVTTKTGKGATGRKGR</sequence>
<dbReference type="Proteomes" id="UP001142393">
    <property type="component" value="Unassembled WGS sequence"/>
</dbReference>
<evidence type="ECO:0000256" key="1">
    <source>
        <dbReference type="SAM" id="MobiDB-lite"/>
    </source>
</evidence>